<dbReference type="GO" id="GO:0005096">
    <property type="term" value="F:GTPase activator activity"/>
    <property type="evidence" value="ECO:0007669"/>
    <property type="project" value="UniProtKB-KW"/>
</dbReference>
<reference evidence="8 9" key="1">
    <citation type="journal article" date="2013" name="PLoS Genet.">
        <title>The genome and development-dependent transcriptomes of Pyronema confluens: a window into fungal evolution.</title>
        <authorList>
            <person name="Traeger S."/>
            <person name="Altegoer F."/>
            <person name="Freitag M."/>
            <person name="Gabaldon T."/>
            <person name="Kempken F."/>
            <person name="Kumar A."/>
            <person name="Marcet-Houben M."/>
            <person name="Poggeler S."/>
            <person name="Stajich J.E."/>
            <person name="Nowrousian M."/>
        </authorList>
    </citation>
    <scope>NUCLEOTIDE SEQUENCE [LARGE SCALE GENOMIC DNA]</scope>
    <source>
        <strain evidence="9">CBS 100304</strain>
        <tissue evidence="8">Vegetative mycelium</tissue>
    </source>
</reference>
<dbReference type="PRINTS" id="PR00405">
    <property type="entry name" value="REVINTRACTNG"/>
</dbReference>
<evidence type="ECO:0000256" key="3">
    <source>
        <dbReference type="ARBA" id="ARBA00022833"/>
    </source>
</evidence>
<keyword evidence="3 5" id="KW-0862">Zinc</keyword>
<feature type="domain" description="Arf-GAP" evidence="7">
    <location>
        <begin position="14"/>
        <end position="137"/>
    </location>
</feature>
<evidence type="ECO:0000313" key="8">
    <source>
        <dbReference type="EMBL" id="CCX12183.1"/>
    </source>
</evidence>
<dbReference type="eggNOG" id="KOG0703">
    <property type="taxonomic scope" value="Eukaryota"/>
</dbReference>
<feature type="region of interest" description="Disordered" evidence="6">
    <location>
        <begin position="653"/>
        <end position="750"/>
    </location>
</feature>
<feature type="region of interest" description="Disordered" evidence="6">
    <location>
        <begin position="502"/>
        <end position="633"/>
    </location>
</feature>
<dbReference type="InterPro" id="IPR038508">
    <property type="entry name" value="ArfGAP_dom_sf"/>
</dbReference>
<feature type="compositionally biased region" description="Low complexity" evidence="6">
    <location>
        <begin position="518"/>
        <end position="556"/>
    </location>
</feature>
<feature type="compositionally biased region" description="Polar residues" evidence="6">
    <location>
        <begin position="298"/>
        <end position="307"/>
    </location>
</feature>
<dbReference type="InterPro" id="IPR037278">
    <property type="entry name" value="ARFGAP/RecO"/>
</dbReference>
<comment type="function">
    <text evidence="5">GTPase-activating protein for the ADP ribosylation factor family.</text>
</comment>
<dbReference type="PANTHER" id="PTHR23180:SF160">
    <property type="entry name" value="ADP-RIBOSYLATION FACTOR GTPASE-ACTIVATING PROTEIN EFFECTOR PROTEIN 1"/>
    <property type="match status" value="1"/>
</dbReference>
<proteinExistence type="predicted"/>
<feature type="region of interest" description="Disordered" evidence="6">
    <location>
        <begin position="395"/>
        <end position="484"/>
    </location>
</feature>
<evidence type="ECO:0000256" key="2">
    <source>
        <dbReference type="ARBA" id="ARBA00022771"/>
    </source>
</evidence>
<dbReference type="InterPro" id="IPR009060">
    <property type="entry name" value="UBA-like_sf"/>
</dbReference>
<dbReference type="Proteomes" id="UP000018144">
    <property type="component" value="Unassembled WGS sequence"/>
</dbReference>
<keyword evidence="5" id="KW-0040">ANK repeat</keyword>
<evidence type="ECO:0000259" key="7">
    <source>
        <dbReference type="PROSITE" id="PS50115"/>
    </source>
</evidence>
<dbReference type="STRING" id="1076935.U4LCN6"/>
<keyword evidence="5" id="KW-0963">Cytoplasm</keyword>
<evidence type="ECO:0000256" key="5">
    <source>
        <dbReference type="RuleBase" id="RU369028"/>
    </source>
</evidence>
<evidence type="ECO:0000313" key="9">
    <source>
        <dbReference type="Proteomes" id="UP000018144"/>
    </source>
</evidence>
<feature type="compositionally biased region" description="Low complexity" evidence="6">
    <location>
        <begin position="655"/>
        <end position="675"/>
    </location>
</feature>
<keyword evidence="5" id="KW-0343">GTPase activation</keyword>
<feature type="region of interest" description="Disordered" evidence="6">
    <location>
        <begin position="156"/>
        <end position="194"/>
    </location>
</feature>
<dbReference type="FunFam" id="1.10.220.150:FF:000026">
    <property type="entry name" value="GTPase activating protein for Arf, putative"/>
    <property type="match status" value="1"/>
</dbReference>
<dbReference type="Gene3D" id="1.10.8.10">
    <property type="entry name" value="DNA helicase RuvA subunit, C-terminal domain"/>
    <property type="match status" value="1"/>
</dbReference>
<dbReference type="Gene3D" id="1.10.220.150">
    <property type="entry name" value="Arf GTPase activating protein"/>
    <property type="match status" value="1"/>
</dbReference>
<keyword evidence="2 4" id="KW-0863">Zinc-finger</keyword>
<dbReference type="SUPFAM" id="SSF46934">
    <property type="entry name" value="UBA-like"/>
    <property type="match status" value="1"/>
</dbReference>
<dbReference type="EMBL" id="HF935680">
    <property type="protein sequence ID" value="CCX12183.1"/>
    <property type="molecule type" value="Genomic_DNA"/>
</dbReference>
<evidence type="ECO:0000256" key="4">
    <source>
        <dbReference type="PROSITE-ProRule" id="PRU00288"/>
    </source>
</evidence>
<feature type="compositionally biased region" description="Polar residues" evidence="6">
    <location>
        <begin position="557"/>
        <end position="570"/>
    </location>
</feature>
<feature type="compositionally biased region" description="Basic and acidic residues" evidence="6">
    <location>
        <begin position="270"/>
        <end position="279"/>
    </location>
</feature>
<name>U4LCN6_PYROM</name>
<keyword evidence="5" id="KW-0677">Repeat</keyword>
<feature type="compositionally biased region" description="Low complexity" evidence="6">
    <location>
        <begin position="396"/>
        <end position="474"/>
    </location>
</feature>
<feature type="region of interest" description="Disordered" evidence="6">
    <location>
        <begin position="94"/>
        <end position="115"/>
    </location>
</feature>
<dbReference type="Pfam" id="PF01412">
    <property type="entry name" value="ArfGap"/>
    <property type="match status" value="1"/>
</dbReference>
<dbReference type="SMART" id="SM00105">
    <property type="entry name" value="ArfGap"/>
    <property type="match status" value="1"/>
</dbReference>
<dbReference type="OMA" id="ASWNMGI"/>
<feature type="compositionally biased region" description="Low complexity" evidence="6">
    <location>
        <begin position="693"/>
        <end position="703"/>
    </location>
</feature>
<comment type="subcellular location">
    <subcellularLocation>
        <location evidence="5">Cytoplasm</location>
    </subcellularLocation>
</comment>
<keyword evidence="9" id="KW-1185">Reference proteome</keyword>
<feature type="compositionally biased region" description="Polar residues" evidence="6">
    <location>
        <begin position="156"/>
        <end position="167"/>
    </location>
</feature>
<protein>
    <recommendedName>
        <fullName evidence="5">ADP-ribosylation factor GTPase-activating protein</fullName>
    </recommendedName>
</protein>
<sequence length="750" mass="81706">MSSKSSKRQHARNEKVIQDLIKSVNGNDRCADCGANNTGWASWNLGIFLCVRCASLHRKLGTHISKVKSTTMDKWENDQVDNMKKIGNLKSNAYYNPDTRKHPPPVSQIDDSDSHMERHIRAKYEYQTYRRDQSEPKASSAVAAYSSGATLGASLNPANISPPASSHSTHKKSGFRGLFRSSSPAASNQNAKVNQILGTNGAPYTDARKSMSGPIVFPHGMAQPTPLELYGDQIKNLREMGFTNVTQCIEVLKQVDGRMMDAVEVLVRLNKDNDKRPDPPPKTQALTVHKSGPPAVTRQRTGGSSNPFDALDKEQQPLPPLPAVKTGPSGQMNGMNGYGMQQPPMPGMQNGYPQQQGLFPQTQYQNLQQQSTGYQQQQFQQQQFQQQQAAANPFGPLQSALPQQQQQQSPFAPLSPQHTSSPFAPLQQQQQQQSPFAPLQSQQQQQQQSPFGPLQGQQAQQQQQSPFAPLQAPQPFVPMPTGGSNSFNPFVSALPAIPTTNPYSQQPLMATATGASGGFNPFGPQPQQQQQQGSSPFSPVQQQGNSPFSQQPQQQQITGNPYGQPSSLLSQPTGYGQPQQQQQMMPQPSGMSQFSPQATGYGQQPQQQQQQQNGFQQQQFGQPQPPQQQPMRTGFDKNSILALYNAPQLAPPRSQMQIQVTGSQVQQQQQEPQQQAPSAGSNNPFLPGGGPQQGQQGQQNGVQGMNGMGANGMNGMGQGHQRAKESVDFGAWQSGRHSPDAFASLAFGGR</sequence>
<feature type="region of interest" description="Disordered" evidence="6">
    <location>
        <begin position="270"/>
        <end position="356"/>
    </location>
</feature>
<dbReference type="SUPFAM" id="SSF57863">
    <property type="entry name" value="ArfGap/RecO-like zinc finger"/>
    <property type="match status" value="1"/>
</dbReference>
<evidence type="ECO:0000256" key="6">
    <source>
        <dbReference type="SAM" id="MobiDB-lite"/>
    </source>
</evidence>
<feature type="compositionally biased region" description="Low complexity" evidence="6">
    <location>
        <begin position="330"/>
        <end position="342"/>
    </location>
</feature>
<dbReference type="AlphaFoldDB" id="U4LCN6"/>
<dbReference type="InterPro" id="IPR045258">
    <property type="entry name" value="ACAP1/2/3-like"/>
</dbReference>
<evidence type="ECO:0000256" key="1">
    <source>
        <dbReference type="ARBA" id="ARBA00022723"/>
    </source>
</evidence>
<dbReference type="InterPro" id="IPR001164">
    <property type="entry name" value="ArfGAP_dom"/>
</dbReference>
<dbReference type="PROSITE" id="PS50115">
    <property type="entry name" value="ARFGAP"/>
    <property type="match status" value="1"/>
</dbReference>
<dbReference type="GO" id="GO:0008270">
    <property type="term" value="F:zinc ion binding"/>
    <property type="evidence" value="ECO:0007669"/>
    <property type="project" value="UniProtKB-KW"/>
</dbReference>
<organism evidence="8 9">
    <name type="scientific">Pyronema omphalodes (strain CBS 100304)</name>
    <name type="common">Pyronema confluens</name>
    <dbReference type="NCBI Taxonomy" id="1076935"/>
    <lineage>
        <taxon>Eukaryota</taxon>
        <taxon>Fungi</taxon>
        <taxon>Dikarya</taxon>
        <taxon>Ascomycota</taxon>
        <taxon>Pezizomycotina</taxon>
        <taxon>Pezizomycetes</taxon>
        <taxon>Pezizales</taxon>
        <taxon>Pyronemataceae</taxon>
        <taxon>Pyronema</taxon>
    </lineage>
</organism>
<feature type="compositionally biased region" description="Polar residues" evidence="6">
    <location>
        <begin position="180"/>
        <end position="194"/>
    </location>
</feature>
<dbReference type="GO" id="GO:0005737">
    <property type="term" value="C:cytoplasm"/>
    <property type="evidence" value="ECO:0007669"/>
    <property type="project" value="UniProtKB-SubCell"/>
</dbReference>
<keyword evidence="1 5" id="KW-0479">Metal-binding</keyword>
<dbReference type="CDD" id="cd08204">
    <property type="entry name" value="ArfGap"/>
    <property type="match status" value="1"/>
</dbReference>
<accession>U4LCN6</accession>
<feature type="compositionally biased region" description="Gly residues" evidence="6">
    <location>
        <begin position="704"/>
        <end position="718"/>
    </location>
</feature>
<dbReference type="OrthoDB" id="10266696at2759"/>
<gene>
    <name evidence="8" type="ORF">PCON_11777</name>
</gene>
<dbReference type="PANTHER" id="PTHR23180">
    <property type="entry name" value="CENTAURIN/ARF"/>
    <property type="match status" value="1"/>
</dbReference>
<feature type="compositionally biased region" description="Low complexity" evidence="6">
    <location>
        <begin position="571"/>
        <end position="622"/>
    </location>
</feature>